<evidence type="ECO:0008006" key="3">
    <source>
        <dbReference type="Google" id="ProtNLM"/>
    </source>
</evidence>
<sequence>MPVISRFYGIAVKMYYNDHAPPHFHATYSGNEAVIEIETSALLRGGLPNRALDLIVEWVELHRDELRANWDRARHAESLDAIDPLP</sequence>
<proteinExistence type="predicted"/>
<dbReference type="RefSeq" id="WP_146444218.1">
    <property type="nucleotide sequence ID" value="NZ_SJPR01000001.1"/>
</dbReference>
<dbReference type="AlphaFoldDB" id="A0A5C6AM45"/>
<protein>
    <recommendedName>
        <fullName evidence="3">DUF4160 domain-containing protein</fullName>
    </recommendedName>
</protein>
<name>A0A5C6AM45_9BACT</name>
<accession>A0A5C6AM45</accession>
<dbReference type="Pfam" id="PF13711">
    <property type="entry name" value="DUF4160"/>
    <property type="match status" value="1"/>
</dbReference>
<dbReference type="EMBL" id="SJPR01000001">
    <property type="protein sequence ID" value="TWU00558.1"/>
    <property type="molecule type" value="Genomic_DNA"/>
</dbReference>
<evidence type="ECO:0000313" key="2">
    <source>
        <dbReference type="Proteomes" id="UP000317421"/>
    </source>
</evidence>
<dbReference type="InterPro" id="IPR025427">
    <property type="entry name" value="DUF4160"/>
</dbReference>
<dbReference type="Proteomes" id="UP000317421">
    <property type="component" value="Unassembled WGS sequence"/>
</dbReference>
<dbReference type="OrthoDB" id="122670at2"/>
<organism evidence="1 2">
    <name type="scientific">Botrimarina colliarenosi</name>
    <dbReference type="NCBI Taxonomy" id="2528001"/>
    <lineage>
        <taxon>Bacteria</taxon>
        <taxon>Pseudomonadati</taxon>
        <taxon>Planctomycetota</taxon>
        <taxon>Planctomycetia</taxon>
        <taxon>Pirellulales</taxon>
        <taxon>Lacipirellulaceae</taxon>
        <taxon>Botrimarina</taxon>
    </lineage>
</organism>
<gene>
    <name evidence="1" type="ORF">Pla108_15100</name>
</gene>
<evidence type="ECO:0000313" key="1">
    <source>
        <dbReference type="EMBL" id="TWU00558.1"/>
    </source>
</evidence>
<comment type="caution">
    <text evidence="1">The sequence shown here is derived from an EMBL/GenBank/DDBJ whole genome shotgun (WGS) entry which is preliminary data.</text>
</comment>
<reference evidence="1 2" key="1">
    <citation type="submission" date="2019-02" db="EMBL/GenBank/DDBJ databases">
        <title>Deep-cultivation of Planctomycetes and their phenomic and genomic characterization uncovers novel biology.</title>
        <authorList>
            <person name="Wiegand S."/>
            <person name="Jogler M."/>
            <person name="Boedeker C."/>
            <person name="Pinto D."/>
            <person name="Vollmers J."/>
            <person name="Rivas-Marin E."/>
            <person name="Kohn T."/>
            <person name="Peeters S.H."/>
            <person name="Heuer A."/>
            <person name="Rast P."/>
            <person name="Oberbeckmann S."/>
            <person name="Bunk B."/>
            <person name="Jeske O."/>
            <person name="Meyerdierks A."/>
            <person name="Storesund J.E."/>
            <person name="Kallscheuer N."/>
            <person name="Luecker S."/>
            <person name="Lage O.M."/>
            <person name="Pohl T."/>
            <person name="Merkel B.J."/>
            <person name="Hornburger P."/>
            <person name="Mueller R.-W."/>
            <person name="Bruemmer F."/>
            <person name="Labrenz M."/>
            <person name="Spormann A.M."/>
            <person name="Op Den Camp H."/>
            <person name="Overmann J."/>
            <person name="Amann R."/>
            <person name="Jetten M.S.M."/>
            <person name="Mascher T."/>
            <person name="Medema M.H."/>
            <person name="Devos D.P."/>
            <person name="Kaster A.-K."/>
            <person name="Ovreas L."/>
            <person name="Rohde M."/>
            <person name="Galperin M.Y."/>
            <person name="Jogler C."/>
        </authorList>
    </citation>
    <scope>NUCLEOTIDE SEQUENCE [LARGE SCALE GENOMIC DNA]</scope>
    <source>
        <strain evidence="1 2">Pla108</strain>
    </source>
</reference>
<keyword evidence="2" id="KW-1185">Reference proteome</keyword>